<name>A0A0V1A0H2_9BILA</name>
<comment type="caution">
    <text evidence="2">The sequence shown here is derived from an EMBL/GenBank/DDBJ whole genome shotgun (WGS) entry which is preliminary data.</text>
</comment>
<dbReference type="AlphaFoldDB" id="A0A0V1A0H2"/>
<dbReference type="EMBL" id="JYDQ01000048">
    <property type="protein sequence ID" value="KRY18293.1"/>
    <property type="molecule type" value="Genomic_DNA"/>
</dbReference>
<keyword evidence="3" id="KW-1185">Reference proteome</keyword>
<sequence length="77" mass="8735">MLADLSRQAILNFKACKISKSNCLDSCARHKSRVKLCSIASTLIKLLVQQNTDTGRMDKRFRCVFNISEQTVFSKHS</sequence>
<gene>
    <name evidence="1" type="ORF">T12_10052</name>
    <name evidence="2" type="ORF">T12_3778</name>
</gene>
<evidence type="ECO:0000313" key="1">
    <source>
        <dbReference type="EMBL" id="KRY11466.1"/>
    </source>
</evidence>
<dbReference type="EMBL" id="JYDQ01000193">
    <property type="protein sequence ID" value="KRY11466.1"/>
    <property type="molecule type" value="Genomic_DNA"/>
</dbReference>
<reference evidence="2 3" key="1">
    <citation type="submission" date="2015-01" db="EMBL/GenBank/DDBJ databases">
        <title>Evolution of Trichinella species and genotypes.</title>
        <authorList>
            <person name="Korhonen P.K."/>
            <person name="Edoardo P."/>
            <person name="Giuseppe L.R."/>
            <person name="Gasser R.B."/>
        </authorList>
    </citation>
    <scope>NUCLEOTIDE SEQUENCE [LARGE SCALE GENOMIC DNA]</scope>
    <source>
        <strain evidence="2">ISS2496</strain>
    </source>
</reference>
<evidence type="ECO:0000313" key="3">
    <source>
        <dbReference type="Proteomes" id="UP000054783"/>
    </source>
</evidence>
<organism evidence="2 3">
    <name type="scientific">Trichinella patagoniensis</name>
    <dbReference type="NCBI Taxonomy" id="990121"/>
    <lineage>
        <taxon>Eukaryota</taxon>
        <taxon>Metazoa</taxon>
        <taxon>Ecdysozoa</taxon>
        <taxon>Nematoda</taxon>
        <taxon>Enoplea</taxon>
        <taxon>Dorylaimia</taxon>
        <taxon>Trichinellida</taxon>
        <taxon>Trichinellidae</taxon>
        <taxon>Trichinella</taxon>
    </lineage>
</organism>
<dbReference type="Proteomes" id="UP000054783">
    <property type="component" value="Unassembled WGS sequence"/>
</dbReference>
<evidence type="ECO:0000313" key="2">
    <source>
        <dbReference type="EMBL" id="KRY18293.1"/>
    </source>
</evidence>
<proteinExistence type="predicted"/>
<accession>A0A0V1A0H2</accession>
<protein>
    <submittedName>
        <fullName evidence="2">Uncharacterized protein</fullName>
    </submittedName>
</protein>